<sequence>GQASPTEGGSISRTNHPYQALQRVGDMTVRSSRAFMGFLLQARSVQGDRVVGEFIRPPPGTKLMGCVRDGDSLTHSDKLLKKNMSFTWRAPDQAGGDLHFYLTVVQSYFVYWSHIKSAVVHDGTRSTPRVETVQEVSRDGPSSLQSLGSGKLEVVVQTADPGPANGINAHAAPAGNTTAHSYHPQTQEEPTGEDTGPTTALPAASPVPRLSISDPLPTPAHHEPTRAQPDPSERPPGVEGEEPRAELGLLLSCSAGLGVVLTAGLRCLHRRHCRRHSGVSLHERHRHRRRDTGVVHVQEGGDLVQVRRIRQNSFLVLQGEDDLLTPPGS</sequence>
<feature type="compositionally biased region" description="Low complexity" evidence="1">
    <location>
        <begin position="184"/>
        <end position="199"/>
    </location>
</feature>
<dbReference type="AlphaFoldDB" id="A0AAY4BRT2"/>
<dbReference type="InterPro" id="IPR002861">
    <property type="entry name" value="Reeler_dom"/>
</dbReference>
<feature type="domain" description="Reelin" evidence="2">
    <location>
        <begin position="1"/>
        <end position="135"/>
    </location>
</feature>
<evidence type="ECO:0000259" key="2">
    <source>
        <dbReference type="PROSITE" id="PS51019"/>
    </source>
</evidence>
<evidence type="ECO:0000256" key="1">
    <source>
        <dbReference type="SAM" id="MobiDB-lite"/>
    </source>
</evidence>
<dbReference type="CDD" id="cd08544">
    <property type="entry name" value="Reeler"/>
    <property type="match status" value="1"/>
</dbReference>
<dbReference type="Proteomes" id="UP000694580">
    <property type="component" value="Chromosome 1"/>
</dbReference>
<dbReference type="InterPro" id="IPR042307">
    <property type="entry name" value="Reeler_sf"/>
</dbReference>
<dbReference type="PROSITE" id="PS51019">
    <property type="entry name" value="REELIN"/>
    <property type="match status" value="1"/>
</dbReference>
<evidence type="ECO:0000313" key="4">
    <source>
        <dbReference type="Proteomes" id="UP000694580"/>
    </source>
</evidence>
<dbReference type="GO" id="GO:0016020">
    <property type="term" value="C:membrane"/>
    <property type="evidence" value="ECO:0007669"/>
    <property type="project" value="TreeGrafter"/>
</dbReference>
<dbReference type="Gene3D" id="2.60.40.4060">
    <property type="entry name" value="Reeler domain"/>
    <property type="match status" value="1"/>
</dbReference>
<evidence type="ECO:0000313" key="3">
    <source>
        <dbReference type="Ensembl" id="ENSDCDP00010023635.1"/>
    </source>
</evidence>
<dbReference type="GeneTree" id="ENSGT00940000163277"/>
<dbReference type="Ensembl" id="ENSDCDT00010028933.1">
    <property type="protein sequence ID" value="ENSDCDP00010023635.1"/>
    <property type="gene ID" value="ENSDCDG00010014694.1"/>
</dbReference>
<name>A0AAY4BRT2_9TELE</name>
<protein>
    <recommendedName>
        <fullName evidence="2">Reelin domain-containing protein</fullName>
    </recommendedName>
</protein>
<proteinExistence type="predicted"/>
<dbReference type="Pfam" id="PF02014">
    <property type="entry name" value="Reeler"/>
    <property type="match status" value="1"/>
</dbReference>
<dbReference type="InterPro" id="IPR051237">
    <property type="entry name" value="Ferric-chelate_Red/DefProt"/>
</dbReference>
<accession>A0AAY4BRT2</accession>
<reference evidence="3" key="3">
    <citation type="submission" date="2025-09" db="UniProtKB">
        <authorList>
            <consortium name="Ensembl"/>
        </authorList>
    </citation>
    <scope>IDENTIFICATION</scope>
</reference>
<reference evidence="3" key="2">
    <citation type="submission" date="2025-08" db="UniProtKB">
        <authorList>
            <consortium name="Ensembl"/>
        </authorList>
    </citation>
    <scope>IDENTIFICATION</scope>
</reference>
<dbReference type="PANTHER" id="PTHR45828:SF51">
    <property type="entry name" value="REELIN DOMAIN-CONTAINING PROTEIN 1"/>
    <property type="match status" value="1"/>
</dbReference>
<dbReference type="PANTHER" id="PTHR45828">
    <property type="entry name" value="CYTOCHROME B561/FERRIC REDUCTASE TRANSMEMBRANE"/>
    <property type="match status" value="1"/>
</dbReference>
<keyword evidence="4" id="KW-1185">Reference proteome</keyword>
<organism evidence="3 4">
    <name type="scientific">Denticeps clupeoides</name>
    <name type="common">denticle herring</name>
    <dbReference type="NCBI Taxonomy" id="299321"/>
    <lineage>
        <taxon>Eukaryota</taxon>
        <taxon>Metazoa</taxon>
        <taxon>Chordata</taxon>
        <taxon>Craniata</taxon>
        <taxon>Vertebrata</taxon>
        <taxon>Euteleostomi</taxon>
        <taxon>Actinopterygii</taxon>
        <taxon>Neopterygii</taxon>
        <taxon>Teleostei</taxon>
        <taxon>Clupei</taxon>
        <taxon>Clupeiformes</taxon>
        <taxon>Denticipitoidei</taxon>
        <taxon>Denticipitidae</taxon>
        <taxon>Denticeps</taxon>
    </lineage>
</organism>
<reference evidence="3 4" key="1">
    <citation type="submission" date="2020-06" db="EMBL/GenBank/DDBJ databases">
        <authorList>
            <consortium name="Wellcome Sanger Institute Data Sharing"/>
        </authorList>
    </citation>
    <scope>NUCLEOTIDE SEQUENCE [LARGE SCALE GENOMIC DNA]</scope>
</reference>
<feature type="region of interest" description="Disordered" evidence="1">
    <location>
        <begin position="125"/>
        <end position="242"/>
    </location>
</feature>